<organism evidence="3 4">
    <name type="scientific">Corynebacterium choanae</name>
    <dbReference type="NCBI Taxonomy" id="1862358"/>
    <lineage>
        <taxon>Bacteria</taxon>
        <taxon>Bacillati</taxon>
        <taxon>Actinomycetota</taxon>
        <taxon>Actinomycetes</taxon>
        <taxon>Mycobacteriales</taxon>
        <taxon>Corynebacteriaceae</taxon>
        <taxon>Corynebacterium</taxon>
    </lineage>
</organism>
<dbReference type="EMBL" id="CP033896">
    <property type="protein sequence ID" value="AZA12962.1"/>
    <property type="molecule type" value="Genomic_DNA"/>
</dbReference>
<dbReference type="CDD" id="cd21112">
    <property type="entry name" value="alphaLP-like"/>
    <property type="match status" value="1"/>
</dbReference>
<proteinExistence type="predicted"/>
<evidence type="ECO:0000313" key="4">
    <source>
        <dbReference type="Proteomes" id="UP000269019"/>
    </source>
</evidence>
<dbReference type="Proteomes" id="UP000269019">
    <property type="component" value="Chromosome"/>
</dbReference>
<dbReference type="InterPro" id="IPR043504">
    <property type="entry name" value="Peptidase_S1_PA_chymotrypsin"/>
</dbReference>
<feature type="signal peptide" evidence="2">
    <location>
        <begin position="1"/>
        <end position="32"/>
    </location>
</feature>
<dbReference type="AlphaFoldDB" id="A0A3G6J506"/>
<dbReference type="Gene3D" id="2.40.10.10">
    <property type="entry name" value="Trypsin-like serine proteases"/>
    <property type="match status" value="2"/>
</dbReference>
<name>A0A3G6J506_9CORY</name>
<protein>
    <recommendedName>
        <fullName evidence="5">Trypsin</fullName>
    </recommendedName>
</protein>
<keyword evidence="4" id="KW-1185">Reference proteome</keyword>
<evidence type="ECO:0000313" key="3">
    <source>
        <dbReference type="EMBL" id="AZA12962.1"/>
    </source>
</evidence>
<sequence precursor="true">MFMTFPKSLRRISTVPLLAAALCVTLPATATATPAADPPPPPPPMTAPVGMIAPLGTPGVDPVQLAYDAQQQFFAGLQPHIDAAVQQLAAAQHAIDSVAAELTQPVVTPYGGIGQGIPKTASPQPSNPGNITATTDANVAPQRRLEESAKPAVPQPATTPDKPLVVDGETLANLPIRPRIDGPNHHWKTDPLSMLLAAHPGPVLQRIAGSYFHAPDVPHEAYVAEGNDRILMGPSTPLFIDDAVCTLGVAGYDSEGNKIGITAGHCGKPGSEVVSADSWPMGTAGYVVAQSAKHDYSVIRFEDKVDVAKSYNGLTIDTLGWDDKPQMVCKYGVATGWTCGPQFLADQRTSLAQYCANTGDSGAPVFIGNKLIGVVSGGLAPGNSFACVSPLQGPLHAPAITHSIDAIVNDINTHHGYGAGFTLPTDDGLDPRIVTPDAADDNRN</sequence>
<evidence type="ECO:0008006" key="5">
    <source>
        <dbReference type="Google" id="ProtNLM"/>
    </source>
</evidence>
<dbReference type="SUPFAM" id="SSF50494">
    <property type="entry name" value="Trypsin-like serine proteases"/>
    <property type="match status" value="1"/>
</dbReference>
<dbReference type="KEGG" id="ccho:CCHOA_02730"/>
<feature type="region of interest" description="Disordered" evidence="1">
    <location>
        <begin position="143"/>
        <end position="165"/>
    </location>
</feature>
<dbReference type="InterPro" id="IPR009003">
    <property type="entry name" value="Peptidase_S1_PA"/>
</dbReference>
<evidence type="ECO:0000256" key="1">
    <source>
        <dbReference type="SAM" id="MobiDB-lite"/>
    </source>
</evidence>
<evidence type="ECO:0000256" key="2">
    <source>
        <dbReference type="SAM" id="SignalP"/>
    </source>
</evidence>
<gene>
    <name evidence="3" type="ORF">CCHOA_02730</name>
</gene>
<accession>A0A3G6J506</accession>
<reference evidence="3 4" key="1">
    <citation type="submission" date="2018-11" db="EMBL/GenBank/DDBJ databases">
        <authorList>
            <person name="Kleinhagauer T."/>
            <person name="Glaeser S.P."/>
            <person name="Spergser J."/>
            <person name="Ruckert C."/>
            <person name="Kaempfer P."/>
            <person name="Busse H.-J."/>
        </authorList>
    </citation>
    <scope>NUCLEOTIDE SEQUENCE [LARGE SCALE GENOMIC DNA]</scope>
    <source>
        <strain evidence="3 4">200CH</strain>
    </source>
</reference>
<keyword evidence="2" id="KW-0732">Signal</keyword>
<feature type="chain" id="PRO_5018097394" description="Trypsin" evidence="2">
    <location>
        <begin position="33"/>
        <end position="444"/>
    </location>
</feature>